<dbReference type="Proteomes" id="UP000030647">
    <property type="component" value="Unassembled WGS sequence"/>
</dbReference>
<accession>U4TYY7</accession>
<dbReference type="PIRSF" id="PIRSF003095">
    <property type="entry name" value="Trigger_factor"/>
    <property type="match status" value="1"/>
</dbReference>
<evidence type="ECO:0000256" key="7">
    <source>
        <dbReference type="ARBA" id="ARBA00023186"/>
    </source>
</evidence>
<comment type="subcellular location">
    <subcellularLocation>
        <location evidence="12">Cytoplasm</location>
    </subcellularLocation>
    <text evidence="12">About half TF is bound to the ribosome near the polypeptide exit tunnel while the other half is free in the cytoplasm.</text>
</comment>
<feature type="coiled-coil region" evidence="15">
    <location>
        <begin position="255"/>
        <end position="285"/>
    </location>
</feature>
<keyword evidence="9 12" id="KW-0131">Cell cycle</keyword>
<dbReference type="SUPFAM" id="SSF54534">
    <property type="entry name" value="FKBP-like"/>
    <property type="match status" value="1"/>
</dbReference>
<evidence type="ECO:0000256" key="10">
    <source>
        <dbReference type="ARBA" id="ARBA00024849"/>
    </source>
</evidence>
<dbReference type="InterPro" id="IPR005215">
    <property type="entry name" value="Trig_fac"/>
</dbReference>
<evidence type="ECO:0000256" key="2">
    <source>
        <dbReference type="ARBA" id="ARBA00005464"/>
    </source>
</evidence>
<dbReference type="PROSITE" id="PS50059">
    <property type="entry name" value="FKBP_PPIASE"/>
    <property type="match status" value="1"/>
</dbReference>
<evidence type="ECO:0000256" key="6">
    <source>
        <dbReference type="ARBA" id="ARBA00023110"/>
    </source>
</evidence>
<evidence type="ECO:0000256" key="4">
    <source>
        <dbReference type="ARBA" id="ARBA00016902"/>
    </source>
</evidence>
<dbReference type="STRING" id="1231336.L248_0206"/>
<dbReference type="PANTHER" id="PTHR30560:SF3">
    <property type="entry name" value="TRIGGER FACTOR-LIKE PROTEIN TIG, CHLOROPLASTIC"/>
    <property type="match status" value="1"/>
</dbReference>
<dbReference type="FunFam" id="3.10.50.40:FF:000001">
    <property type="entry name" value="Trigger factor"/>
    <property type="match status" value="1"/>
</dbReference>
<organism evidence="17 18">
    <name type="scientific">Schleiferilactobacillus shenzhenensis LY-73</name>
    <dbReference type="NCBI Taxonomy" id="1231336"/>
    <lineage>
        <taxon>Bacteria</taxon>
        <taxon>Bacillati</taxon>
        <taxon>Bacillota</taxon>
        <taxon>Bacilli</taxon>
        <taxon>Lactobacillales</taxon>
        <taxon>Lactobacillaceae</taxon>
        <taxon>Schleiferilactobacillus</taxon>
    </lineage>
</organism>
<dbReference type="Gene3D" id="3.10.50.40">
    <property type="match status" value="1"/>
</dbReference>
<dbReference type="Gene3D" id="3.30.70.1050">
    <property type="entry name" value="Trigger factor ribosome-binding domain"/>
    <property type="match status" value="1"/>
</dbReference>
<evidence type="ECO:0000256" key="11">
    <source>
        <dbReference type="ARBA" id="ARBA00029986"/>
    </source>
</evidence>
<dbReference type="InterPro" id="IPR046357">
    <property type="entry name" value="PPIase_dom_sf"/>
</dbReference>
<dbReference type="PANTHER" id="PTHR30560">
    <property type="entry name" value="TRIGGER FACTOR CHAPERONE AND PEPTIDYL-PROLYL CIS/TRANS ISOMERASE"/>
    <property type="match status" value="1"/>
</dbReference>
<evidence type="ECO:0000313" key="18">
    <source>
        <dbReference type="Proteomes" id="UP000030647"/>
    </source>
</evidence>
<dbReference type="SUPFAM" id="SSF102735">
    <property type="entry name" value="Trigger factor ribosome-binding domain"/>
    <property type="match status" value="1"/>
</dbReference>
<dbReference type="HOGENOM" id="CLU_033058_3_2_9"/>
<dbReference type="Pfam" id="PF00254">
    <property type="entry name" value="FKBP_C"/>
    <property type="match status" value="1"/>
</dbReference>
<dbReference type="NCBIfam" id="TIGR00115">
    <property type="entry name" value="tig"/>
    <property type="match status" value="1"/>
</dbReference>
<keyword evidence="12" id="KW-0963">Cytoplasm</keyword>
<comment type="function">
    <text evidence="10 12">Involved in protein export. Acts as a chaperone by maintaining the newly synthesized protein in an open conformation. Functions as a peptidyl-prolyl cis-trans isomerase.</text>
</comment>
<evidence type="ECO:0000256" key="5">
    <source>
        <dbReference type="ARBA" id="ARBA00022618"/>
    </source>
</evidence>
<comment type="similarity">
    <text evidence="2 12 14">Belongs to the FKBP-type PPIase family. Tig subfamily.</text>
</comment>
<evidence type="ECO:0000256" key="15">
    <source>
        <dbReference type="SAM" id="Coils"/>
    </source>
</evidence>
<evidence type="ECO:0000256" key="14">
    <source>
        <dbReference type="RuleBase" id="RU003914"/>
    </source>
</evidence>
<sequence length="427" mass="47650">MSAKWEKQGTNDGTLTFEIDLPTIKKGMDQAFARVKKNINVPGFRKGHVSRTVFDRMFGEGALYEDALNIVLPDAYDAAVKQAAIAPVDQPKFNVEKMEPENPWVVSAKVTVKPEVTLGDYKGLTVPKQDREVTDKDLDDKLHSLQEEQAELVLKEDGAIEKGDTAVIDYEGSIDGTPFDGGKADNYSLEIGSNSFIPGFEDQLVGHKSGDHVEVKVKFPDDYQAKDLAGKDAVFQVTIHEIKEKQLPDLDDEFAKDVDEDVDTLDELKAKLRDQLKQEKDQKADDAIQESAVNQAVANAKIDDLPDVMIDNEVHNQMDQYLGNLQRQGINPQMYYQLTGTSEADLHKQFEQDAAQRVKTDLVLEAVVKAEDIKPSQEDIDNEIKNLANEYGMKEDDVRKALTADMLKHDIGIKKAIDLIVSSSKEE</sequence>
<keyword evidence="15" id="KW-0175">Coiled coil</keyword>
<dbReference type="GO" id="GO:0015031">
    <property type="term" value="P:protein transport"/>
    <property type="evidence" value="ECO:0007669"/>
    <property type="project" value="UniProtKB-UniRule"/>
</dbReference>
<dbReference type="InterPro" id="IPR008881">
    <property type="entry name" value="Trigger_fac_ribosome-bd_bac"/>
</dbReference>
<dbReference type="GO" id="GO:0005737">
    <property type="term" value="C:cytoplasm"/>
    <property type="evidence" value="ECO:0007669"/>
    <property type="project" value="UniProtKB-SubCell"/>
</dbReference>
<dbReference type="InterPro" id="IPR027304">
    <property type="entry name" value="Trigger_fact/SurA_dom_sf"/>
</dbReference>
<keyword evidence="18" id="KW-1185">Reference proteome</keyword>
<dbReference type="GO" id="GO:0043022">
    <property type="term" value="F:ribosome binding"/>
    <property type="evidence" value="ECO:0007669"/>
    <property type="project" value="TreeGrafter"/>
</dbReference>
<evidence type="ECO:0000313" key="17">
    <source>
        <dbReference type="EMBL" id="ERL66527.1"/>
    </source>
</evidence>
<dbReference type="HAMAP" id="MF_00303">
    <property type="entry name" value="Trigger_factor_Tig"/>
    <property type="match status" value="1"/>
</dbReference>
<dbReference type="Pfam" id="PF05698">
    <property type="entry name" value="Trigger_C"/>
    <property type="match status" value="1"/>
</dbReference>
<dbReference type="InterPro" id="IPR037041">
    <property type="entry name" value="Trigger_fac_C_sf"/>
</dbReference>
<comment type="catalytic activity">
    <reaction evidence="1 12 13">
        <text>[protein]-peptidylproline (omega=180) = [protein]-peptidylproline (omega=0)</text>
        <dbReference type="Rhea" id="RHEA:16237"/>
        <dbReference type="Rhea" id="RHEA-COMP:10747"/>
        <dbReference type="Rhea" id="RHEA-COMP:10748"/>
        <dbReference type="ChEBI" id="CHEBI:83833"/>
        <dbReference type="ChEBI" id="CHEBI:83834"/>
        <dbReference type="EC" id="5.2.1.8"/>
    </reaction>
</comment>
<dbReference type="SUPFAM" id="SSF109998">
    <property type="entry name" value="Triger factor/SurA peptide-binding domain-like"/>
    <property type="match status" value="1"/>
</dbReference>
<keyword evidence="6 12" id="KW-0697">Rotamase</keyword>
<proteinExistence type="inferred from homology"/>
<protein>
    <recommendedName>
        <fullName evidence="4 12">Trigger factor</fullName>
        <shortName evidence="12">TF</shortName>
        <ecNumber evidence="3 12">5.2.1.8</ecNumber>
    </recommendedName>
    <alternativeName>
        <fullName evidence="11 12">PPIase</fullName>
    </alternativeName>
</protein>
<comment type="domain">
    <text evidence="12">Consists of 3 domains; the N-terminus binds the ribosome, the middle domain has PPIase activity, while the C-terminus has intrinsic chaperone activity on its own.</text>
</comment>
<dbReference type="EC" id="5.2.1.8" evidence="3 12"/>
<name>U4TYY7_9LACO</name>
<dbReference type="RefSeq" id="WP_022528153.1">
    <property type="nucleotide sequence ID" value="NZ_KI271582.1"/>
</dbReference>
<evidence type="ECO:0000256" key="13">
    <source>
        <dbReference type="PROSITE-ProRule" id="PRU00277"/>
    </source>
</evidence>
<dbReference type="GO" id="GO:0043335">
    <property type="term" value="P:protein unfolding"/>
    <property type="evidence" value="ECO:0007669"/>
    <property type="project" value="TreeGrafter"/>
</dbReference>
<keyword evidence="7 12" id="KW-0143">Chaperone</keyword>
<dbReference type="InterPro" id="IPR036611">
    <property type="entry name" value="Trigger_fac_ribosome-bd_sf"/>
</dbReference>
<keyword evidence="5 12" id="KW-0132">Cell division</keyword>
<dbReference type="AlphaFoldDB" id="U4TYY7"/>
<evidence type="ECO:0000256" key="8">
    <source>
        <dbReference type="ARBA" id="ARBA00023235"/>
    </source>
</evidence>
<dbReference type="InterPro" id="IPR001179">
    <property type="entry name" value="PPIase_FKBP_dom"/>
</dbReference>
<dbReference type="eggNOG" id="COG0544">
    <property type="taxonomic scope" value="Bacteria"/>
</dbReference>
<dbReference type="GO" id="GO:0051301">
    <property type="term" value="P:cell division"/>
    <property type="evidence" value="ECO:0007669"/>
    <property type="project" value="UniProtKB-KW"/>
</dbReference>
<evidence type="ECO:0000259" key="16">
    <source>
        <dbReference type="PROSITE" id="PS50059"/>
    </source>
</evidence>
<dbReference type="InterPro" id="IPR008880">
    <property type="entry name" value="Trigger_fac_C"/>
</dbReference>
<evidence type="ECO:0000256" key="12">
    <source>
        <dbReference type="HAMAP-Rule" id="MF_00303"/>
    </source>
</evidence>
<gene>
    <name evidence="12" type="primary">tig</name>
    <name evidence="17" type="ORF">L248_0206</name>
</gene>
<dbReference type="Gene3D" id="1.10.3120.10">
    <property type="entry name" value="Trigger factor, C-terminal domain"/>
    <property type="match status" value="2"/>
</dbReference>
<dbReference type="EMBL" id="KI271582">
    <property type="protein sequence ID" value="ERL66527.1"/>
    <property type="molecule type" value="Genomic_DNA"/>
</dbReference>
<reference evidence="18" key="1">
    <citation type="journal article" date="2013" name="Genome Announc.">
        <title>Whole-Genome Sequencing of Lactobacillus shenzhenensis Strain LY-73T.</title>
        <authorList>
            <person name="Lin Z."/>
            <person name="Liu Z."/>
            <person name="Yang R."/>
            <person name="Zou Y."/>
            <person name="Wan D."/>
            <person name="Chen J."/>
            <person name="Guo M."/>
            <person name="Zhao J."/>
            <person name="Fang C."/>
            <person name="Yang R."/>
            <person name="Liu F."/>
        </authorList>
    </citation>
    <scope>NUCLEOTIDE SEQUENCE [LARGE SCALE GENOMIC DNA]</scope>
    <source>
        <strain evidence="18">LY-73</strain>
    </source>
</reference>
<feature type="domain" description="PPIase FKBP-type" evidence="16">
    <location>
        <begin position="163"/>
        <end position="245"/>
    </location>
</feature>
<evidence type="ECO:0000256" key="3">
    <source>
        <dbReference type="ARBA" id="ARBA00013194"/>
    </source>
</evidence>
<dbReference type="GO" id="GO:0044183">
    <property type="term" value="F:protein folding chaperone"/>
    <property type="evidence" value="ECO:0007669"/>
    <property type="project" value="TreeGrafter"/>
</dbReference>
<keyword evidence="8 12" id="KW-0413">Isomerase</keyword>
<dbReference type="GO" id="GO:0003755">
    <property type="term" value="F:peptidyl-prolyl cis-trans isomerase activity"/>
    <property type="evidence" value="ECO:0007669"/>
    <property type="project" value="UniProtKB-UniRule"/>
</dbReference>
<dbReference type="OrthoDB" id="9767721at2"/>
<evidence type="ECO:0000256" key="9">
    <source>
        <dbReference type="ARBA" id="ARBA00023306"/>
    </source>
</evidence>
<evidence type="ECO:0000256" key="1">
    <source>
        <dbReference type="ARBA" id="ARBA00000971"/>
    </source>
</evidence>
<dbReference type="GO" id="GO:0051083">
    <property type="term" value="P:'de novo' cotranslational protein folding"/>
    <property type="evidence" value="ECO:0007669"/>
    <property type="project" value="TreeGrafter"/>
</dbReference>
<dbReference type="Pfam" id="PF05697">
    <property type="entry name" value="Trigger_N"/>
    <property type="match status" value="1"/>
</dbReference>